<evidence type="ECO:0000256" key="4">
    <source>
        <dbReference type="ARBA" id="ARBA00022786"/>
    </source>
</evidence>
<feature type="compositionally biased region" description="Basic and acidic residues" evidence="6">
    <location>
        <begin position="332"/>
        <end position="343"/>
    </location>
</feature>
<keyword evidence="5" id="KW-0539">Nucleus</keyword>
<dbReference type="InterPro" id="IPR011989">
    <property type="entry name" value="ARM-like"/>
</dbReference>
<accession>A0A9D4NDU0</accession>
<dbReference type="InterPro" id="IPR015943">
    <property type="entry name" value="WD40/YVTN_repeat-like_dom_sf"/>
</dbReference>
<dbReference type="InterPro" id="IPR033270">
    <property type="entry name" value="VPRBP/DCAF1"/>
</dbReference>
<feature type="region of interest" description="Disordered" evidence="6">
    <location>
        <begin position="1053"/>
        <end position="1214"/>
    </location>
</feature>
<feature type="compositionally biased region" description="Polar residues" evidence="6">
    <location>
        <begin position="1053"/>
        <end position="1119"/>
    </location>
</feature>
<dbReference type="Pfam" id="PF08513">
    <property type="entry name" value="LisH"/>
    <property type="match status" value="1"/>
</dbReference>
<dbReference type="SMART" id="SM00667">
    <property type="entry name" value="LisH"/>
    <property type="match status" value="1"/>
</dbReference>
<dbReference type="EMBL" id="JAIWYP010000001">
    <property type="protein sequence ID" value="KAH3892821.1"/>
    <property type="molecule type" value="Genomic_DNA"/>
</dbReference>
<evidence type="ECO:0000256" key="2">
    <source>
        <dbReference type="ARBA" id="ARBA00004906"/>
    </source>
</evidence>
<dbReference type="PANTHER" id="PTHR13129">
    <property type="entry name" value="VPRBP PROTEIN-RELATED"/>
    <property type="match status" value="1"/>
</dbReference>
<evidence type="ECO:0000256" key="1">
    <source>
        <dbReference type="ARBA" id="ARBA00004123"/>
    </source>
</evidence>
<feature type="region of interest" description="Disordered" evidence="6">
    <location>
        <begin position="1003"/>
        <end position="1033"/>
    </location>
</feature>
<evidence type="ECO:0000256" key="3">
    <source>
        <dbReference type="ARBA" id="ARBA00008845"/>
    </source>
</evidence>
<feature type="compositionally biased region" description="Pro residues" evidence="6">
    <location>
        <begin position="1006"/>
        <end position="1015"/>
    </location>
</feature>
<proteinExistence type="inferred from homology"/>
<feature type="compositionally biased region" description="Polar residues" evidence="6">
    <location>
        <begin position="1191"/>
        <end position="1205"/>
    </location>
</feature>
<evidence type="ECO:0000313" key="7">
    <source>
        <dbReference type="EMBL" id="KAH3892821.1"/>
    </source>
</evidence>
<dbReference type="PANTHER" id="PTHR13129:SF4">
    <property type="entry name" value="DDB1- AND CUL4-ASSOCIATED FACTOR 1"/>
    <property type="match status" value="1"/>
</dbReference>
<feature type="compositionally biased region" description="Low complexity" evidence="6">
    <location>
        <begin position="1120"/>
        <end position="1130"/>
    </location>
</feature>
<comment type="similarity">
    <text evidence="3">Belongs to the VPRBP/DCAF1 family.</text>
</comment>
<evidence type="ECO:0000313" key="8">
    <source>
        <dbReference type="Proteomes" id="UP000828390"/>
    </source>
</evidence>
<evidence type="ECO:0000256" key="5">
    <source>
        <dbReference type="ARBA" id="ARBA00023242"/>
    </source>
</evidence>
<organism evidence="7 8">
    <name type="scientific">Dreissena polymorpha</name>
    <name type="common">Zebra mussel</name>
    <name type="synonym">Mytilus polymorpha</name>
    <dbReference type="NCBI Taxonomy" id="45954"/>
    <lineage>
        <taxon>Eukaryota</taxon>
        <taxon>Metazoa</taxon>
        <taxon>Spiralia</taxon>
        <taxon>Lophotrochozoa</taxon>
        <taxon>Mollusca</taxon>
        <taxon>Bivalvia</taxon>
        <taxon>Autobranchia</taxon>
        <taxon>Heteroconchia</taxon>
        <taxon>Euheterodonta</taxon>
        <taxon>Imparidentia</taxon>
        <taxon>Neoheterodontei</taxon>
        <taxon>Myida</taxon>
        <taxon>Dreissenoidea</taxon>
        <taxon>Dreissenidae</taxon>
        <taxon>Dreissena</taxon>
    </lineage>
</organism>
<dbReference type="SUPFAM" id="SSF48371">
    <property type="entry name" value="ARM repeat"/>
    <property type="match status" value="1"/>
</dbReference>
<comment type="caution">
    <text evidence="7">The sequence shown here is derived from an EMBL/GenBank/DDBJ whole genome shotgun (WGS) entry which is preliminary data.</text>
</comment>
<reference evidence="7" key="2">
    <citation type="submission" date="2020-11" db="EMBL/GenBank/DDBJ databases">
        <authorList>
            <person name="McCartney M.A."/>
            <person name="Auch B."/>
            <person name="Kono T."/>
            <person name="Mallez S."/>
            <person name="Becker A."/>
            <person name="Gohl D.M."/>
            <person name="Silverstein K.A.T."/>
            <person name="Koren S."/>
            <person name="Bechman K.B."/>
            <person name="Herman A."/>
            <person name="Abrahante J.E."/>
            <person name="Garbe J."/>
        </authorList>
    </citation>
    <scope>NUCLEOTIDE SEQUENCE</scope>
    <source>
        <strain evidence="7">Duluth1</strain>
        <tissue evidence="7">Whole animal</tissue>
    </source>
</reference>
<dbReference type="Proteomes" id="UP000828390">
    <property type="component" value="Unassembled WGS sequence"/>
</dbReference>
<feature type="non-terminal residue" evidence="7">
    <location>
        <position position="1"/>
    </location>
</feature>
<dbReference type="SUPFAM" id="SSF50978">
    <property type="entry name" value="WD40 repeat-like"/>
    <property type="match status" value="1"/>
</dbReference>
<comment type="subcellular location">
    <subcellularLocation>
        <location evidence="1">Nucleus</location>
    </subcellularLocation>
</comment>
<evidence type="ECO:0000256" key="6">
    <source>
        <dbReference type="SAM" id="MobiDB-lite"/>
    </source>
</evidence>
<dbReference type="InterPro" id="IPR016024">
    <property type="entry name" value="ARM-type_fold"/>
</dbReference>
<dbReference type="Gene3D" id="1.25.10.10">
    <property type="entry name" value="Leucine-rich Repeat Variant"/>
    <property type="match status" value="1"/>
</dbReference>
<keyword evidence="4" id="KW-0833">Ubl conjugation pathway</keyword>
<dbReference type="Gene3D" id="2.130.10.10">
    <property type="entry name" value="YVTN repeat-like/Quinoprotein amine dehydrogenase"/>
    <property type="match status" value="1"/>
</dbReference>
<feature type="region of interest" description="Disordered" evidence="6">
    <location>
        <begin position="313"/>
        <end position="345"/>
    </location>
</feature>
<dbReference type="GO" id="GO:0005634">
    <property type="term" value="C:nucleus"/>
    <property type="evidence" value="ECO:0007669"/>
    <property type="project" value="UniProtKB-SubCell"/>
</dbReference>
<comment type="pathway">
    <text evidence="2">Protein modification; protein ubiquitination.</text>
</comment>
<feature type="compositionally biased region" description="Polar residues" evidence="6">
    <location>
        <begin position="1131"/>
        <end position="1182"/>
    </location>
</feature>
<reference evidence="7" key="1">
    <citation type="journal article" date="2019" name="bioRxiv">
        <title>The Genome of the Zebra Mussel, Dreissena polymorpha: A Resource for Invasive Species Research.</title>
        <authorList>
            <person name="McCartney M.A."/>
            <person name="Auch B."/>
            <person name="Kono T."/>
            <person name="Mallez S."/>
            <person name="Zhang Y."/>
            <person name="Obille A."/>
            <person name="Becker A."/>
            <person name="Abrahante J.E."/>
            <person name="Garbe J."/>
            <person name="Badalamenti J.P."/>
            <person name="Herman A."/>
            <person name="Mangelson H."/>
            <person name="Liachko I."/>
            <person name="Sullivan S."/>
            <person name="Sone E.D."/>
            <person name="Koren S."/>
            <person name="Silverstein K.A.T."/>
            <person name="Beckman K.B."/>
            <person name="Gohl D.M."/>
        </authorList>
    </citation>
    <scope>NUCLEOTIDE SEQUENCE</scope>
    <source>
        <strain evidence="7">Duluth1</strain>
        <tissue evidence="7">Whole animal</tissue>
    </source>
</reference>
<dbReference type="GO" id="GO:0080008">
    <property type="term" value="C:Cul4-RING E3 ubiquitin ligase complex"/>
    <property type="evidence" value="ECO:0007669"/>
    <property type="project" value="TreeGrafter"/>
</dbReference>
<keyword evidence="8" id="KW-1185">Reference proteome</keyword>
<dbReference type="PROSITE" id="PS50896">
    <property type="entry name" value="LISH"/>
    <property type="match status" value="1"/>
</dbReference>
<sequence length="1614" mass="180977">MAALDSLTELNNLLEEWNTENNAAGFAVSDPVPKLKRLAEIFENETEAYYKMDPDPFDDRHPGRANPTCSLGHLFKALFKNEEFMNRMVCEYLVDPHGNNNLVAVAGRLLLAVLPAVEKRDVFVDTLVNSYVLHAERNVAIQTLACRLLYDILPGLETAVVFQETEGLVDKLLEWAEKADEPLRSYATGLLAGAMELQDVASNNKEKNSRLVSLLLQRLHELQKEMHAEYLKTEAGKQEDHNRHFPVCDGSPNKSITADGFVSPTKIAYSRSPGRAEMISSPFKKSPARSDGVKEEVILVTQSDKCNGIESDKSVVQSPKATDFDGGQTGLELKESNDSKNKPDNIASISETACCSNKMDQVNAEIRLVEKSSANGDLIDSESDGEVKSEGITVEERKARIKRTLSPSYYSEDVYRFKRQRVREDSFMLSDVSNSSWAEIQPYVIGSYSLEPMTLGMKQRMILQYLTPMGEYQELISLAFEHRAMDLVFYYINLKYNRDVRLAFEALKYLAVLLCHKKFAIEFLNHGGVQKLLNVYRPSIAATGVSLCLYYLSYFEDAMERVCLLSDHLLTTLVNYVLWLMECSHVSSRCHAAMFFLQSFPFLVILNRFDTHDGLRRLYNTLSTLEIMNIESNASLTEDQMFTQRQSARHVCVALKKYFECHLVLKVNELKRSHARSEGGSPHHETPAYKSLKLTPELVQDCMELMMEMMPVRQQWTPEATFFKLGGISLLTQLVAMSHDWPSYTGKPETIRAALDVISLCCVTPRSQLQLLQSVPLPENVVTPAISVFIGMSEGDNVQDPEVQRSALSIIINCVCGPLERLGGGVGRYMGSGARKKVNWKVGEDVLSKMWNGVRENNGIMVLLKLLTLKTPITDADSIRAMACKALVGMARSETVRQIISKLPIISSGQLQSLMKEPVLQDKRQEHVKFCRYATQLVEKVSGNQTHRYSNASLDDIRKADIVAQSKIIFQEKELLQLIHDHLQSKGYHDSAEVLQREAGLAGCVTPPPGGPGPAPHLFTPVHTASPPSHYTSVQVGLLTPRPLHRPLSQQLAFPHSGSTASHTNTQSSSHPAPSGQQTGTQHHPNQQAENQSNLHSLSQTSPGKQLNISHSQPQQLTENQSNISSSQQQLTGNQSNIPATASSAPNQSTGSGPQQLLPASNQSTLQHVHPAGQQSNSTPQTPGGPIRFSISRQGQASNTPTISHTALRAPATQQRCRYVKERDPVLFSPAIKREMMQRTHTEYEISLDKIITEYLRKQHALCRNPVVTCPPMSLFHPHRCPEPRCRQSAPLSFTARTLRRLIHPRFGGPDGCKLDRKFIYSRFRPLRTYKDTEDDGFSCCTFANLQTSQQYLMIGTYGGNLRLVNTQSAEETGSFHCHSSPVTHCEHSKDGKLVLTASSYGIMYSSALWSWGSETLDNKFNFEDHHLEFSRHIQDRLIGTKDETAHIYDLTTGQMVVKLYDADKANNYKANRAIFNPTDELVLNDGVLWDVRSAKAIHKFDKFNQYVSGVFHPVGLEIIINSEIWDIRSFRLLHTVPELDQCQIRFNHRGDVMYATRIDEELDTETERHSPYGSIFRTLDTTNYSLIATVDVKSRSITDISTDKMDSYLAVVE</sequence>
<dbReference type="GO" id="GO:0016567">
    <property type="term" value="P:protein ubiquitination"/>
    <property type="evidence" value="ECO:0007669"/>
    <property type="project" value="InterPro"/>
</dbReference>
<dbReference type="InterPro" id="IPR036322">
    <property type="entry name" value="WD40_repeat_dom_sf"/>
</dbReference>
<gene>
    <name evidence="7" type="ORF">DPMN_016951</name>
</gene>
<protein>
    <submittedName>
        <fullName evidence="7">Uncharacterized protein</fullName>
    </submittedName>
</protein>
<dbReference type="InterPro" id="IPR006594">
    <property type="entry name" value="LisH"/>
</dbReference>
<name>A0A9D4NDU0_DREPO</name>